<keyword evidence="2" id="KW-0964">Secreted</keyword>
<dbReference type="PANTHER" id="PTHR38340">
    <property type="entry name" value="S-LAYER PROTEIN"/>
    <property type="match status" value="1"/>
</dbReference>
<proteinExistence type="predicted"/>
<dbReference type="AlphaFoldDB" id="A0A936Z738"/>
<reference evidence="3" key="1">
    <citation type="submission" date="2021-01" db="EMBL/GenBank/DDBJ databases">
        <title>Microvirga sp.</title>
        <authorList>
            <person name="Kim M.K."/>
        </authorList>
    </citation>
    <scope>NUCLEOTIDE SEQUENCE</scope>
    <source>
        <strain evidence="3">5420S-16</strain>
    </source>
</reference>
<dbReference type="GO" id="GO:0005509">
    <property type="term" value="F:calcium ion binding"/>
    <property type="evidence" value="ECO:0007669"/>
    <property type="project" value="InterPro"/>
</dbReference>
<sequence>MGDFAFQTAIFDAAGKLQGSIRTIDDAMYNRAITPLPNGVYAVAYRQAEYNKLAFFGHDGAPVTPETFGAATDDLRGITGLSNGSVLSVAMSYSTPTSTTITAYLRGANGQTKTIALAEFESSSDMVEVITLANSNVVVVWCEDNALKARIVTAQGNVLGGEITLHQATSGSLEELKIEALPEGGFATAFVNRSSVEGVGTDVYLGIYSATGATIEAPSAVGRTTGSQSIPSIAVMKDGRFVVGWNDMEGQAMHFQAYDPRTKGVSVSGDDASDRFTGTGFDDALRGGGGADRLLGEGGNDILNGELGGDLMFGGSGNDTYYVDSLDDRIVEWANSGVDHVFAEVSQDLWDEVENLTASGAGAIILNGNELSNRITGNAGRNTLDGRAGNDALDGGAGADQMTGGMGDDAFYVDDTGDQVMEAQGGGLDMVYTDVSFTLSASQEIETLTAVGGAAVALKGNYLANAVAGNSAANKLWGGLGNDQLTGELGKDIFVFDTKAHKSTNKDRIVDFNVKDDTIWLDNKVFSKLGKKGSETKPVQLKEDFFVTGTKAKDKNDTIIYDKKKGVLLYDADGSGSKVKAVEVATLSKNLKLTEKDFFVI</sequence>
<dbReference type="RefSeq" id="WP_202058926.1">
    <property type="nucleotide sequence ID" value="NZ_JAEQMY010000011.1"/>
</dbReference>
<evidence type="ECO:0000313" key="4">
    <source>
        <dbReference type="Proteomes" id="UP000605848"/>
    </source>
</evidence>
<evidence type="ECO:0000313" key="3">
    <source>
        <dbReference type="EMBL" id="MBL0404346.1"/>
    </source>
</evidence>
<keyword evidence="4" id="KW-1185">Reference proteome</keyword>
<dbReference type="InterPro" id="IPR011049">
    <property type="entry name" value="Serralysin-like_metalloprot_C"/>
</dbReference>
<name>A0A936Z738_9HYPH</name>
<evidence type="ECO:0000256" key="1">
    <source>
        <dbReference type="ARBA" id="ARBA00004613"/>
    </source>
</evidence>
<dbReference type="EMBL" id="JAEQMY010000011">
    <property type="protein sequence ID" value="MBL0404346.1"/>
    <property type="molecule type" value="Genomic_DNA"/>
</dbReference>
<gene>
    <name evidence="3" type="ORF">JKG68_10230</name>
</gene>
<dbReference type="PANTHER" id="PTHR38340:SF1">
    <property type="entry name" value="S-LAYER PROTEIN"/>
    <property type="match status" value="1"/>
</dbReference>
<dbReference type="Proteomes" id="UP000605848">
    <property type="component" value="Unassembled WGS sequence"/>
</dbReference>
<accession>A0A936Z738</accession>
<organism evidence="3 4">
    <name type="scientific">Microvirga aerilata</name>
    <dbReference type="NCBI Taxonomy" id="670292"/>
    <lineage>
        <taxon>Bacteria</taxon>
        <taxon>Pseudomonadati</taxon>
        <taxon>Pseudomonadota</taxon>
        <taxon>Alphaproteobacteria</taxon>
        <taxon>Hyphomicrobiales</taxon>
        <taxon>Methylobacteriaceae</taxon>
        <taxon>Microvirga</taxon>
    </lineage>
</organism>
<dbReference type="InterPro" id="IPR050557">
    <property type="entry name" value="RTX_toxin/Mannuronan_C5-epim"/>
</dbReference>
<comment type="caution">
    <text evidence="3">The sequence shown here is derived from an EMBL/GenBank/DDBJ whole genome shotgun (WGS) entry which is preliminary data.</text>
</comment>
<dbReference type="SUPFAM" id="SSF51120">
    <property type="entry name" value="beta-Roll"/>
    <property type="match status" value="3"/>
</dbReference>
<dbReference type="Pfam" id="PF00353">
    <property type="entry name" value="HemolysinCabind"/>
    <property type="match status" value="3"/>
</dbReference>
<protein>
    <submittedName>
        <fullName evidence="3">Calcium-binding protein</fullName>
    </submittedName>
</protein>
<dbReference type="Gene3D" id="2.150.10.10">
    <property type="entry name" value="Serralysin-like metalloprotease, C-terminal"/>
    <property type="match status" value="3"/>
</dbReference>
<dbReference type="GO" id="GO:0005576">
    <property type="term" value="C:extracellular region"/>
    <property type="evidence" value="ECO:0007669"/>
    <property type="project" value="UniProtKB-SubCell"/>
</dbReference>
<dbReference type="PRINTS" id="PR00313">
    <property type="entry name" value="CABNDNGRPT"/>
</dbReference>
<comment type="subcellular location">
    <subcellularLocation>
        <location evidence="1">Secreted</location>
    </subcellularLocation>
</comment>
<evidence type="ECO:0000256" key="2">
    <source>
        <dbReference type="ARBA" id="ARBA00022525"/>
    </source>
</evidence>
<dbReference type="InterPro" id="IPR001343">
    <property type="entry name" value="Hemolysn_Ca-bd"/>
</dbReference>